<feature type="region of interest" description="Disordered" evidence="1">
    <location>
        <begin position="1"/>
        <end position="36"/>
    </location>
</feature>
<organism evidence="3 4">
    <name type="scientific">Coprinellus micaceus</name>
    <name type="common">Glistening ink-cap mushroom</name>
    <name type="synonym">Coprinus micaceus</name>
    <dbReference type="NCBI Taxonomy" id="71717"/>
    <lineage>
        <taxon>Eukaryota</taxon>
        <taxon>Fungi</taxon>
        <taxon>Dikarya</taxon>
        <taxon>Basidiomycota</taxon>
        <taxon>Agaricomycotina</taxon>
        <taxon>Agaricomycetes</taxon>
        <taxon>Agaricomycetidae</taxon>
        <taxon>Agaricales</taxon>
        <taxon>Agaricineae</taxon>
        <taxon>Psathyrellaceae</taxon>
        <taxon>Coprinellus</taxon>
    </lineage>
</organism>
<protein>
    <submittedName>
        <fullName evidence="3">Uncharacterized protein</fullName>
    </submittedName>
</protein>
<comment type="caution">
    <text evidence="3">The sequence shown here is derived from an EMBL/GenBank/DDBJ whole genome shotgun (WGS) entry which is preliminary data.</text>
</comment>
<evidence type="ECO:0000256" key="1">
    <source>
        <dbReference type="SAM" id="MobiDB-lite"/>
    </source>
</evidence>
<gene>
    <name evidence="3" type="ORF">FA13DRAFT_1292359</name>
</gene>
<dbReference type="Proteomes" id="UP000298030">
    <property type="component" value="Unassembled WGS sequence"/>
</dbReference>
<feature type="compositionally biased region" description="Basic residues" evidence="1">
    <location>
        <begin position="9"/>
        <end position="21"/>
    </location>
</feature>
<dbReference type="EMBL" id="QPFP01000064">
    <property type="protein sequence ID" value="TEB24654.1"/>
    <property type="molecule type" value="Genomic_DNA"/>
</dbReference>
<proteinExistence type="predicted"/>
<keyword evidence="2" id="KW-1133">Transmembrane helix</keyword>
<accession>A0A4Y7SSS2</accession>
<sequence>MERMSKSKSGSRRRRKFRSVRRRGEGHLERRPPMHVRMHMHTPLHLFPPNFFPLHLLPGINLLTQNTAPHTPPPTLPHRLGRKRLRRISRLARPSRRRSYVNTFVSIIPLSLFAPSLLPPYIPHSMAQGGRDK</sequence>
<keyword evidence="2" id="KW-0812">Transmembrane</keyword>
<keyword evidence="4" id="KW-1185">Reference proteome</keyword>
<feature type="transmembrane region" description="Helical" evidence="2">
    <location>
        <begin position="100"/>
        <end position="118"/>
    </location>
</feature>
<evidence type="ECO:0000313" key="3">
    <source>
        <dbReference type="EMBL" id="TEB24654.1"/>
    </source>
</evidence>
<keyword evidence="2" id="KW-0472">Membrane</keyword>
<evidence type="ECO:0000256" key="2">
    <source>
        <dbReference type="SAM" id="Phobius"/>
    </source>
</evidence>
<name>A0A4Y7SSS2_COPMI</name>
<evidence type="ECO:0000313" key="4">
    <source>
        <dbReference type="Proteomes" id="UP000298030"/>
    </source>
</evidence>
<reference evidence="3 4" key="1">
    <citation type="journal article" date="2019" name="Nat. Ecol. Evol.">
        <title>Megaphylogeny resolves global patterns of mushroom evolution.</title>
        <authorList>
            <person name="Varga T."/>
            <person name="Krizsan K."/>
            <person name="Foldi C."/>
            <person name="Dima B."/>
            <person name="Sanchez-Garcia M."/>
            <person name="Sanchez-Ramirez S."/>
            <person name="Szollosi G.J."/>
            <person name="Szarkandi J.G."/>
            <person name="Papp V."/>
            <person name="Albert L."/>
            <person name="Andreopoulos W."/>
            <person name="Angelini C."/>
            <person name="Antonin V."/>
            <person name="Barry K.W."/>
            <person name="Bougher N.L."/>
            <person name="Buchanan P."/>
            <person name="Buyck B."/>
            <person name="Bense V."/>
            <person name="Catcheside P."/>
            <person name="Chovatia M."/>
            <person name="Cooper J."/>
            <person name="Damon W."/>
            <person name="Desjardin D."/>
            <person name="Finy P."/>
            <person name="Geml J."/>
            <person name="Haridas S."/>
            <person name="Hughes K."/>
            <person name="Justo A."/>
            <person name="Karasinski D."/>
            <person name="Kautmanova I."/>
            <person name="Kiss B."/>
            <person name="Kocsube S."/>
            <person name="Kotiranta H."/>
            <person name="LaButti K.M."/>
            <person name="Lechner B.E."/>
            <person name="Liimatainen K."/>
            <person name="Lipzen A."/>
            <person name="Lukacs Z."/>
            <person name="Mihaltcheva S."/>
            <person name="Morgado L.N."/>
            <person name="Niskanen T."/>
            <person name="Noordeloos M.E."/>
            <person name="Ohm R.A."/>
            <person name="Ortiz-Santana B."/>
            <person name="Ovrebo C."/>
            <person name="Racz N."/>
            <person name="Riley R."/>
            <person name="Savchenko A."/>
            <person name="Shiryaev A."/>
            <person name="Soop K."/>
            <person name="Spirin V."/>
            <person name="Szebenyi C."/>
            <person name="Tomsovsky M."/>
            <person name="Tulloss R.E."/>
            <person name="Uehling J."/>
            <person name="Grigoriev I.V."/>
            <person name="Vagvolgyi C."/>
            <person name="Papp T."/>
            <person name="Martin F.M."/>
            <person name="Miettinen O."/>
            <person name="Hibbett D.S."/>
            <person name="Nagy L.G."/>
        </authorList>
    </citation>
    <scope>NUCLEOTIDE SEQUENCE [LARGE SCALE GENOMIC DNA]</scope>
    <source>
        <strain evidence="3 4">FP101781</strain>
    </source>
</reference>
<dbReference type="AlphaFoldDB" id="A0A4Y7SSS2"/>
<feature type="compositionally biased region" description="Basic and acidic residues" evidence="1">
    <location>
        <begin position="22"/>
        <end position="32"/>
    </location>
</feature>